<evidence type="ECO:0008006" key="3">
    <source>
        <dbReference type="Google" id="ProtNLM"/>
    </source>
</evidence>
<evidence type="ECO:0000313" key="2">
    <source>
        <dbReference type="Proteomes" id="UP001273350"/>
    </source>
</evidence>
<organism evidence="1 2">
    <name type="scientific">Flavobacterium cupriresistens</name>
    <dbReference type="NCBI Taxonomy" id="2893885"/>
    <lineage>
        <taxon>Bacteria</taxon>
        <taxon>Pseudomonadati</taxon>
        <taxon>Bacteroidota</taxon>
        <taxon>Flavobacteriia</taxon>
        <taxon>Flavobacteriales</taxon>
        <taxon>Flavobacteriaceae</taxon>
        <taxon>Flavobacterium</taxon>
    </lineage>
</organism>
<protein>
    <recommendedName>
        <fullName evidence="3">DUF937 domain-containing protein</fullName>
    </recommendedName>
</protein>
<dbReference type="RefSeq" id="WP_047776273.1">
    <property type="nucleotide sequence ID" value="NZ_CP087134.1"/>
</dbReference>
<sequence>MFEQLTQLVQQYGGDAVVNNSAVPNEHNEAVVKEAGNSIFEGLQKIASEGGAEQLAGLFNGSTPIDSSNPVVQQITQQLTGSLGEKFGLSSADSSGVASNMIPQVLNSLVNKAKDPNDSSFQISDIINSISGNSGQASGIMDTISKYGMQFGLDQNADGKVDIADAVAITQSKGGISGLLGKLFGK</sequence>
<comment type="caution">
    <text evidence="1">The sequence shown here is derived from an EMBL/GenBank/DDBJ whole genome shotgun (WGS) entry which is preliminary data.</text>
</comment>
<proteinExistence type="predicted"/>
<dbReference type="EMBL" id="JAWXVI010000002">
    <property type="protein sequence ID" value="MDX6188257.1"/>
    <property type="molecule type" value="Genomic_DNA"/>
</dbReference>
<reference evidence="1 2" key="1">
    <citation type="submission" date="2023-11" db="EMBL/GenBank/DDBJ databases">
        <title>Unpublished Manusciprt.</title>
        <authorList>
            <person name="Saticioglu I.B."/>
            <person name="Ay H."/>
            <person name="Ajmi N."/>
            <person name="Altun S."/>
            <person name="Duman M."/>
        </authorList>
    </citation>
    <scope>NUCLEOTIDE SEQUENCE [LARGE SCALE GENOMIC DNA]</scope>
    <source>
        <strain evidence="1 2">Fl-318</strain>
    </source>
</reference>
<evidence type="ECO:0000313" key="1">
    <source>
        <dbReference type="EMBL" id="MDX6188257.1"/>
    </source>
</evidence>
<gene>
    <name evidence="1" type="ORF">SGQ83_02765</name>
</gene>
<dbReference type="Proteomes" id="UP001273350">
    <property type="component" value="Unassembled WGS sequence"/>
</dbReference>
<name>A0ABU4R6Q6_9FLAO</name>
<keyword evidence="2" id="KW-1185">Reference proteome</keyword>
<accession>A0ABU4R6Q6</accession>